<dbReference type="PATRIC" id="fig|762967.3.peg.1406"/>
<feature type="domain" description="ABC transporter" evidence="5">
    <location>
        <begin position="19"/>
        <end position="241"/>
    </location>
</feature>
<keyword evidence="3" id="KW-0547">Nucleotide-binding</keyword>
<name>H3KGA9_9BURK</name>
<comment type="caution">
    <text evidence="6">The sequence shown here is derived from an EMBL/GenBank/DDBJ whole genome shotgun (WGS) entry which is preliminary data.</text>
</comment>
<organism evidence="6 7">
    <name type="scientific">Sutterella parvirubra YIT 11816</name>
    <dbReference type="NCBI Taxonomy" id="762967"/>
    <lineage>
        <taxon>Bacteria</taxon>
        <taxon>Pseudomonadati</taxon>
        <taxon>Pseudomonadota</taxon>
        <taxon>Betaproteobacteria</taxon>
        <taxon>Burkholderiales</taxon>
        <taxon>Sutterellaceae</taxon>
        <taxon>Sutterella</taxon>
    </lineage>
</organism>
<evidence type="ECO:0000256" key="3">
    <source>
        <dbReference type="ARBA" id="ARBA00022741"/>
    </source>
</evidence>
<protein>
    <submittedName>
        <fullName evidence="6">Putative copper ABC transporter, ATP-binding protein NosF</fullName>
    </submittedName>
</protein>
<dbReference type="GO" id="GO:0005524">
    <property type="term" value="F:ATP binding"/>
    <property type="evidence" value="ECO:0007669"/>
    <property type="project" value="UniProtKB-KW"/>
</dbReference>
<dbReference type="PROSITE" id="PS50893">
    <property type="entry name" value="ABC_TRANSPORTER_2"/>
    <property type="match status" value="1"/>
</dbReference>
<keyword evidence="2" id="KW-1003">Cell membrane</keyword>
<evidence type="ECO:0000313" key="7">
    <source>
        <dbReference type="Proteomes" id="UP000004956"/>
    </source>
</evidence>
<keyword evidence="4 6" id="KW-0067">ATP-binding</keyword>
<dbReference type="AlphaFoldDB" id="H3KGA9"/>
<dbReference type="Pfam" id="PF00005">
    <property type="entry name" value="ABC_tran"/>
    <property type="match status" value="1"/>
</dbReference>
<dbReference type="GO" id="GO:0016887">
    <property type="term" value="F:ATP hydrolysis activity"/>
    <property type="evidence" value="ECO:0007669"/>
    <property type="project" value="InterPro"/>
</dbReference>
<evidence type="ECO:0000256" key="2">
    <source>
        <dbReference type="ARBA" id="ARBA00022475"/>
    </source>
</evidence>
<dbReference type="PROSITE" id="PS00211">
    <property type="entry name" value="ABC_TRANSPORTER_1"/>
    <property type="match status" value="1"/>
</dbReference>
<dbReference type="PANTHER" id="PTHR42939:SF1">
    <property type="entry name" value="ABC TRANSPORTER ATP-BINDING PROTEIN ALBC-RELATED"/>
    <property type="match status" value="1"/>
</dbReference>
<evidence type="ECO:0000313" key="6">
    <source>
        <dbReference type="EMBL" id="EHY30841.1"/>
    </source>
</evidence>
<proteinExistence type="predicted"/>
<keyword evidence="7" id="KW-1185">Reference proteome</keyword>
<dbReference type="InterPro" id="IPR003439">
    <property type="entry name" value="ABC_transporter-like_ATP-bd"/>
</dbReference>
<dbReference type="InterPro" id="IPR017871">
    <property type="entry name" value="ABC_transporter-like_CS"/>
</dbReference>
<dbReference type="InterPro" id="IPR027417">
    <property type="entry name" value="P-loop_NTPase"/>
</dbReference>
<dbReference type="Proteomes" id="UP000004956">
    <property type="component" value="Unassembled WGS sequence"/>
</dbReference>
<evidence type="ECO:0000256" key="4">
    <source>
        <dbReference type="ARBA" id="ARBA00022840"/>
    </source>
</evidence>
<evidence type="ECO:0000259" key="5">
    <source>
        <dbReference type="PROSITE" id="PS50893"/>
    </source>
</evidence>
<dbReference type="EMBL" id="AFBQ01000268">
    <property type="protein sequence ID" value="EHY30841.1"/>
    <property type="molecule type" value="Genomic_DNA"/>
</dbReference>
<accession>H3KGA9</accession>
<keyword evidence="2" id="KW-0472">Membrane</keyword>
<dbReference type="InterPro" id="IPR051782">
    <property type="entry name" value="ABC_Transporter_VariousFunc"/>
</dbReference>
<dbReference type="Gene3D" id="3.40.50.300">
    <property type="entry name" value="P-loop containing nucleotide triphosphate hydrolases"/>
    <property type="match status" value="1"/>
</dbReference>
<evidence type="ECO:0000256" key="1">
    <source>
        <dbReference type="ARBA" id="ARBA00022448"/>
    </source>
</evidence>
<dbReference type="PANTHER" id="PTHR42939">
    <property type="entry name" value="ABC TRANSPORTER ATP-BINDING PROTEIN ALBC-RELATED"/>
    <property type="match status" value="1"/>
</dbReference>
<dbReference type="HOGENOM" id="CLU_000604_1_2_4"/>
<dbReference type="InterPro" id="IPR003593">
    <property type="entry name" value="AAA+_ATPase"/>
</dbReference>
<dbReference type="SUPFAM" id="SSF52540">
    <property type="entry name" value="P-loop containing nucleoside triphosphate hydrolases"/>
    <property type="match status" value="1"/>
</dbReference>
<sequence length="311" mass="33512">MSAMTTHTPMNMEPNDLAVLCRDLVFRRGDTEVLKRIAFTLEPGRLLGLIGHNGAGKSTLIKLMLGLLTPASGTLEVLGGKPGARPLDVGYLPENLSFYDAMTVREHLQYFSALKGVPTSRAQDLVEELGLGVVIDRKLGQCSKGQRQRLGLAQALLSKPRLLMLDEPTVGLDPAASALMYRELSRLRDAGCAVVVCTHELALVEPHLDQVLLLAQGEMRGSGTLEDLRGRAGLPALISNIDAAAVAKDDLLAPFLRGEGADVKLAVPQGDVPAVVKRLTDVHGIYDFQLRKADLGMIFAHFVLDVPVEDL</sequence>
<dbReference type="SMART" id="SM00382">
    <property type="entry name" value="AAA"/>
    <property type="match status" value="1"/>
</dbReference>
<reference evidence="6 7" key="1">
    <citation type="submission" date="2011-11" db="EMBL/GenBank/DDBJ databases">
        <authorList>
            <person name="Weinstock G."/>
            <person name="Sodergren E."/>
            <person name="Clifton S."/>
            <person name="Fulton L."/>
            <person name="Fulton B."/>
            <person name="Courtney L."/>
            <person name="Fronick C."/>
            <person name="Harrison M."/>
            <person name="Strong C."/>
            <person name="Farmer C."/>
            <person name="Delahaunty K."/>
            <person name="Markovic C."/>
            <person name="Hall O."/>
            <person name="Minx P."/>
            <person name="Tomlinson C."/>
            <person name="Mitreva M."/>
            <person name="Hou S."/>
            <person name="Chen J."/>
            <person name="Wollam A."/>
            <person name="Pepin K.H."/>
            <person name="Johnson M."/>
            <person name="Bhonagiri V."/>
            <person name="Zhang X."/>
            <person name="Suruliraj S."/>
            <person name="Warren W."/>
            <person name="Chinwalla A."/>
            <person name="Mardis E.R."/>
            <person name="Wilson R.K."/>
        </authorList>
    </citation>
    <scope>NUCLEOTIDE SEQUENCE [LARGE SCALE GENOMIC DNA]</scope>
    <source>
        <strain evidence="6 7">YIT 11816</strain>
    </source>
</reference>
<dbReference type="STRING" id="762967.HMPREF9440_01788"/>
<dbReference type="CDD" id="cd03230">
    <property type="entry name" value="ABC_DR_subfamily_A"/>
    <property type="match status" value="1"/>
</dbReference>
<gene>
    <name evidence="6" type="ORF">HMPREF9440_01788</name>
</gene>
<keyword evidence="1" id="KW-0813">Transport</keyword>